<protein>
    <recommendedName>
        <fullName evidence="2">Cyclin N-terminal domain-containing protein</fullName>
    </recommendedName>
</protein>
<dbReference type="Proteomes" id="UP001530400">
    <property type="component" value="Unassembled WGS sequence"/>
</dbReference>
<dbReference type="InterPro" id="IPR036915">
    <property type="entry name" value="Cyclin-like_sf"/>
</dbReference>
<dbReference type="InterPro" id="IPR006671">
    <property type="entry name" value="Cyclin_N"/>
</dbReference>
<dbReference type="CDD" id="cd00043">
    <property type="entry name" value="CYCLIN_SF"/>
    <property type="match status" value="1"/>
</dbReference>
<comment type="caution">
    <text evidence="3">The sequence shown here is derived from an EMBL/GenBank/DDBJ whole genome shotgun (WGS) entry which is preliminary data.</text>
</comment>
<name>A0ABD3NTN8_9STRA</name>
<feature type="region of interest" description="Disordered" evidence="1">
    <location>
        <begin position="513"/>
        <end position="551"/>
    </location>
</feature>
<dbReference type="PANTHER" id="PTHR10177">
    <property type="entry name" value="CYCLINS"/>
    <property type="match status" value="1"/>
</dbReference>
<dbReference type="EMBL" id="JALLPJ020001060">
    <property type="protein sequence ID" value="KAL3777165.1"/>
    <property type="molecule type" value="Genomic_DNA"/>
</dbReference>
<feature type="compositionally biased region" description="Low complexity" evidence="1">
    <location>
        <begin position="577"/>
        <end position="598"/>
    </location>
</feature>
<dbReference type="SUPFAM" id="SSF47954">
    <property type="entry name" value="Cyclin-like"/>
    <property type="match status" value="1"/>
</dbReference>
<reference evidence="3 4" key="1">
    <citation type="submission" date="2024-10" db="EMBL/GenBank/DDBJ databases">
        <title>Updated reference genomes for cyclostephanoid diatoms.</title>
        <authorList>
            <person name="Roberts W.R."/>
            <person name="Alverson A.J."/>
        </authorList>
    </citation>
    <scope>NUCLEOTIDE SEQUENCE [LARGE SCALE GENOMIC DNA]</scope>
    <source>
        <strain evidence="3 4">AJA010-31</strain>
    </source>
</reference>
<sequence length="674" mass="76432">MFSYHNGFHPYKSEQHARNNHHRMVSEPPQSFVPIQNGRSASEGNAVATDNFYYDYHHDAMEDELMNYYEDSHHFEEAADHLLGLLQREANDYSVPLPIRYYPTEFDDDDKKSTSIGPWRKRIASWMYDVVDHFKYDRNVVTIALRYIDQYVSHLLMRKSSSNGEPVVKRRHFQLIAVTSLYLAIKIHGELQEEPEKGCEPVDFVLSLLAEVDGFGYKGYPKDEEEDEDSNESDDEIRALSNKIKDLRRRHRLGRLNRSGGTTEDKLGEKVLHPIPFKPRKRGMLSGPLRLNSFVELSRGLFTYRDITDTETKILKALNYVVNPPTSRRFVGEFMRIYGFCCNSIGENGNCVLGAGSHLAVKMGVDRRQIMSAVFASSCHQTEGAASVPALSLGCLPSVVAYAAVLNAIEDVFDKQLGFKRDEDMMTDEEEEKRGSYDLEDFQRHYRRYSRSQSAPIPHQHQTQAAVVNKEQYLEAWKEKFVIAVFQASNCFLAPDSEDIVCVRELLNKEVSPLPSDETQDTTSPTEEKCTDGSPTTKKRSPRSPRSVMGMSQVRFSGSSSFFSRSSSSNMLQSPYDQRSSFASSRGSDSFRSSSASQLNSGTLKRPYFKQVSAPLASEHHSARFMNNMSQFPARASTPEAPHWKYNEAGKATSEAGFDCWSSEAFQPPPFFSA</sequence>
<dbReference type="Gene3D" id="1.10.472.10">
    <property type="entry name" value="Cyclin-like"/>
    <property type="match status" value="1"/>
</dbReference>
<evidence type="ECO:0000256" key="1">
    <source>
        <dbReference type="SAM" id="MobiDB-lite"/>
    </source>
</evidence>
<proteinExistence type="predicted"/>
<evidence type="ECO:0000313" key="3">
    <source>
        <dbReference type="EMBL" id="KAL3777165.1"/>
    </source>
</evidence>
<organism evidence="3 4">
    <name type="scientific">Cyclotella atomus</name>
    <dbReference type="NCBI Taxonomy" id="382360"/>
    <lineage>
        <taxon>Eukaryota</taxon>
        <taxon>Sar</taxon>
        <taxon>Stramenopiles</taxon>
        <taxon>Ochrophyta</taxon>
        <taxon>Bacillariophyta</taxon>
        <taxon>Coscinodiscophyceae</taxon>
        <taxon>Thalassiosirophycidae</taxon>
        <taxon>Stephanodiscales</taxon>
        <taxon>Stephanodiscaceae</taxon>
        <taxon>Cyclotella</taxon>
    </lineage>
</organism>
<dbReference type="AlphaFoldDB" id="A0ABD3NTN8"/>
<dbReference type="InterPro" id="IPR039361">
    <property type="entry name" value="Cyclin"/>
</dbReference>
<feature type="region of interest" description="Disordered" evidence="1">
    <location>
        <begin position="574"/>
        <end position="602"/>
    </location>
</feature>
<feature type="domain" description="Cyclin N-terminal" evidence="2">
    <location>
        <begin position="118"/>
        <end position="188"/>
    </location>
</feature>
<evidence type="ECO:0000313" key="4">
    <source>
        <dbReference type="Proteomes" id="UP001530400"/>
    </source>
</evidence>
<accession>A0ABD3NTN8</accession>
<gene>
    <name evidence="3" type="ORF">ACHAWO_003222</name>
</gene>
<keyword evidence="4" id="KW-1185">Reference proteome</keyword>
<dbReference type="Pfam" id="PF00134">
    <property type="entry name" value="Cyclin_N"/>
    <property type="match status" value="1"/>
</dbReference>
<evidence type="ECO:0000259" key="2">
    <source>
        <dbReference type="Pfam" id="PF00134"/>
    </source>
</evidence>